<dbReference type="NCBIfam" id="NF001109">
    <property type="entry name" value="PRK00136.1"/>
    <property type="match status" value="1"/>
</dbReference>
<proteinExistence type="inferred from homology"/>
<dbReference type="PROSITE" id="PS00053">
    <property type="entry name" value="RIBOSOMAL_S8"/>
    <property type="match status" value="1"/>
</dbReference>
<dbReference type="AlphaFoldDB" id="A0A2Z4YVX3"/>
<dbReference type="SUPFAM" id="SSF56047">
    <property type="entry name" value="Ribosomal protein S8"/>
    <property type="match status" value="1"/>
</dbReference>
<protein>
    <recommendedName>
        <fullName evidence="4">Small ribosomal subunit protein uS8c</fullName>
    </recommendedName>
</protein>
<evidence type="ECO:0000256" key="5">
    <source>
        <dbReference type="RuleBase" id="RU003660"/>
    </source>
</evidence>
<comment type="function">
    <text evidence="4">One of the primary rRNA binding proteins, it binds directly to 16S rRNA central domain where it helps coordinate assembly of the platform of the 30S subunit.</text>
</comment>
<geneLocation type="chloroplast" evidence="6"/>
<dbReference type="GO" id="GO:0009507">
    <property type="term" value="C:chloroplast"/>
    <property type="evidence" value="ECO:0007669"/>
    <property type="project" value="UniProtKB-SubCell"/>
</dbReference>
<dbReference type="InterPro" id="IPR047863">
    <property type="entry name" value="Ribosomal_uS8_CS"/>
</dbReference>
<gene>
    <name evidence="4 6" type="primary">rps8</name>
</gene>
<sequence>MVNRDTVACDMLTRIRNAILVKSRKVIILRTNLTLNIASILKKEGFIESFEEYGDVFLTEKTCVQKYILIVLRYKGVKQKSYITSLKRISKPGLRVYINYKNIPKVLGGIGIAVLSTSKGLLTDRAARFNKLGGEVLFYIW</sequence>
<dbReference type="GeneID" id="37542354"/>
<dbReference type="EMBL" id="MF630936">
    <property type="protein sequence ID" value="AXA45479.1"/>
    <property type="molecule type" value="Genomic_DNA"/>
</dbReference>
<dbReference type="GO" id="GO:0006412">
    <property type="term" value="P:translation"/>
    <property type="evidence" value="ECO:0007669"/>
    <property type="project" value="UniProtKB-UniRule"/>
</dbReference>
<dbReference type="PANTHER" id="PTHR11758">
    <property type="entry name" value="40S RIBOSOMAL PROTEIN S15A"/>
    <property type="match status" value="1"/>
</dbReference>
<keyword evidence="6" id="KW-0934">Plastid</keyword>
<comment type="subcellular location">
    <subcellularLocation>
        <location evidence="4">Plastid</location>
        <location evidence="4">Chloroplast</location>
    </subcellularLocation>
</comment>
<keyword evidence="6" id="KW-0150">Chloroplast</keyword>
<dbReference type="Gene3D" id="3.30.1370.30">
    <property type="match status" value="1"/>
</dbReference>
<dbReference type="FunFam" id="3.30.1490.10:FF:000001">
    <property type="entry name" value="30S ribosomal protein S8"/>
    <property type="match status" value="1"/>
</dbReference>
<dbReference type="RefSeq" id="YP_009503375.1">
    <property type="nucleotide sequence ID" value="NC_038187.1"/>
</dbReference>
<evidence type="ECO:0000313" key="6">
    <source>
        <dbReference type="EMBL" id="AXA45479.1"/>
    </source>
</evidence>
<dbReference type="Pfam" id="PF00410">
    <property type="entry name" value="Ribosomal_S8"/>
    <property type="match status" value="1"/>
</dbReference>
<dbReference type="Gene3D" id="3.30.1490.10">
    <property type="match status" value="1"/>
</dbReference>
<dbReference type="InterPro" id="IPR000630">
    <property type="entry name" value="Ribosomal_uS8"/>
</dbReference>
<dbReference type="InterPro" id="IPR035987">
    <property type="entry name" value="Ribosomal_uS8_sf"/>
</dbReference>
<keyword evidence="4" id="KW-0694">RNA-binding</keyword>
<keyword evidence="4" id="KW-0699">rRNA-binding</keyword>
<comment type="subunit">
    <text evidence="4">Part of the 30S ribosomal subunit.</text>
</comment>
<name>A0A2Z4YVX3_9EUGL</name>
<dbReference type="GO" id="GO:0019843">
    <property type="term" value="F:rRNA binding"/>
    <property type="evidence" value="ECO:0007669"/>
    <property type="project" value="UniProtKB-UniRule"/>
</dbReference>
<accession>A0A2Z4YVX3</accession>
<evidence type="ECO:0000256" key="2">
    <source>
        <dbReference type="ARBA" id="ARBA00022980"/>
    </source>
</evidence>
<evidence type="ECO:0000256" key="4">
    <source>
        <dbReference type="HAMAP-Rule" id="MF_01302"/>
    </source>
</evidence>
<keyword evidence="2 4" id="KW-0689">Ribosomal protein</keyword>
<evidence type="ECO:0000256" key="1">
    <source>
        <dbReference type="ARBA" id="ARBA00006471"/>
    </source>
</evidence>
<dbReference type="GO" id="GO:0003735">
    <property type="term" value="F:structural constituent of ribosome"/>
    <property type="evidence" value="ECO:0007669"/>
    <property type="project" value="InterPro"/>
</dbReference>
<dbReference type="HAMAP" id="MF_01302_B">
    <property type="entry name" value="Ribosomal_uS8_B"/>
    <property type="match status" value="1"/>
</dbReference>
<evidence type="ECO:0000256" key="3">
    <source>
        <dbReference type="ARBA" id="ARBA00023274"/>
    </source>
</evidence>
<keyword evidence="3 4" id="KW-0687">Ribonucleoprotein</keyword>
<organism evidence="6">
    <name type="scientific">Euglena clara</name>
    <dbReference type="NCBI Taxonomy" id="215708"/>
    <lineage>
        <taxon>Eukaryota</taxon>
        <taxon>Discoba</taxon>
        <taxon>Euglenozoa</taxon>
        <taxon>Euglenida</taxon>
        <taxon>Spirocuta</taxon>
        <taxon>Euglenophyceae</taxon>
        <taxon>Euglenales</taxon>
        <taxon>Euglenaceae</taxon>
        <taxon>Euglena</taxon>
    </lineage>
</organism>
<reference evidence="6" key="1">
    <citation type="journal article" date="2018" name="J. Appl. Phycol.">
        <title>Intrageneric chloroplast genome comparison in the genus Euglena (Phylum: Euglenophyta) with annotated chloroplast genomes of Euglena hiemalis and Euglena clara.</title>
        <authorList>
            <person name="Ellala Hewadikaramge M."/>
            <person name="Linton E."/>
        </authorList>
    </citation>
    <scope>NUCLEOTIDE SEQUENCE</scope>
    <source>
        <strain evidence="6">SAG 25.98</strain>
    </source>
</reference>
<comment type="similarity">
    <text evidence="1 4 5">Belongs to the universal ribosomal protein uS8 family.</text>
</comment>
<dbReference type="GO" id="GO:1990904">
    <property type="term" value="C:ribonucleoprotein complex"/>
    <property type="evidence" value="ECO:0007669"/>
    <property type="project" value="UniProtKB-KW"/>
</dbReference>
<dbReference type="GO" id="GO:0005840">
    <property type="term" value="C:ribosome"/>
    <property type="evidence" value="ECO:0007669"/>
    <property type="project" value="UniProtKB-KW"/>
</dbReference>